<evidence type="ECO:0000313" key="6">
    <source>
        <dbReference type="Proteomes" id="UP000186922"/>
    </source>
</evidence>
<feature type="region of interest" description="Disordered" evidence="3">
    <location>
        <begin position="41"/>
        <end position="60"/>
    </location>
</feature>
<dbReference type="PANTHER" id="PTHR21686">
    <property type="entry name" value="DEOXYNUCLEOTIDYLTRANSFERASE TERMINAL-INTERACTING PROTEIN 2"/>
    <property type="match status" value="1"/>
</dbReference>
<protein>
    <recommendedName>
        <fullName evidence="4">Fcf2 pre-rRNA processing C-terminal domain-containing protein</fullName>
    </recommendedName>
</protein>
<dbReference type="GO" id="GO:0005730">
    <property type="term" value="C:nucleolus"/>
    <property type="evidence" value="ECO:0007669"/>
    <property type="project" value="UniProtKB-SubCell"/>
</dbReference>
<evidence type="ECO:0000313" key="5">
    <source>
        <dbReference type="EMBL" id="GAU92000.1"/>
    </source>
</evidence>
<dbReference type="Proteomes" id="UP000186922">
    <property type="component" value="Unassembled WGS sequence"/>
</dbReference>
<dbReference type="GO" id="GO:0003723">
    <property type="term" value="F:RNA binding"/>
    <property type="evidence" value="ECO:0007669"/>
    <property type="project" value="TreeGrafter"/>
</dbReference>
<sequence length="186" mass="22002">MDSIRQLAERFCRTDDPVMAKSALTPGFEQQHTLPPYYKSRDIEKKERRKERMKTKGKQWFDMPAPELSDELKNDLKAIRMRDTIDPSRFYKAPDTKGIPKFFQIGKIVEGPADFYSSRVPKKQRKRTIVEELLADAEFKRYRKRKAGELFKDKHKNARYFKKKPKKDTEGEGGKKSKRSQRKLIT</sequence>
<proteinExistence type="predicted"/>
<feature type="compositionally biased region" description="Basic residues" evidence="3">
    <location>
        <begin position="47"/>
        <end position="57"/>
    </location>
</feature>
<comment type="caution">
    <text evidence="5">The sequence shown here is derived from an EMBL/GenBank/DDBJ whole genome shotgun (WGS) entry which is preliminary data.</text>
</comment>
<dbReference type="InterPro" id="IPR014810">
    <property type="entry name" value="Fcf2_C"/>
</dbReference>
<dbReference type="GO" id="GO:0006396">
    <property type="term" value="P:RNA processing"/>
    <property type="evidence" value="ECO:0007669"/>
    <property type="project" value="TreeGrafter"/>
</dbReference>
<name>A0A1D1UU05_RAMVA</name>
<dbReference type="Pfam" id="PF08698">
    <property type="entry name" value="Fcf2"/>
    <property type="match status" value="1"/>
</dbReference>
<comment type="subcellular location">
    <subcellularLocation>
        <location evidence="1">Nucleus</location>
        <location evidence="1">Nucleolus</location>
    </subcellularLocation>
</comment>
<feature type="compositionally biased region" description="Basic residues" evidence="3">
    <location>
        <begin position="153"/>
        <end position="166"/>
    </location>
</feature>
<dbReference type="PANTHER" id="PTHR21686:SF12">
    <property type="entry name" value="DEOXYNUCLEOTIDYLTRANSFERASE TERMINAL-INTERACTING PROTEIN 2"/>
    <property type="match status" value="1"/>
</dbReference>
<evidence type="ECO:0000259" key="4">
    <source>
        <dbReference type="Pfam" id="PF08698"/>
    </source>
</evidence>
<feature type="region of interest" description="Disordered" evidence="3">
    <location>
        <begin position="151"/>
        <end position="186"/>
    </location>
</feature>
<dbReference type="InterPro" id="IPR039883">
    <property type="entry name" value="Fcf2/DNTTIP2"/>
</dbReference>
<evidence type="ECO:0000256" key="3">
    <source>
        <dbReference type="SAM" id="MobiDB-lite"/>
    </source>
</evidence>
<keyword evidence="6" id="KW-1185">Reference proteome</keyword>
<accession>A0A1D1UU05</accession>
<keyword evidence="2" id="KW-0539">Nucleus</keyword>
<evidence type="ECO:0000256" key="2">
    <source>
        <dbReference type="ARBA" id="ARBA00023242"/>
    </source>
</evidence>
<feature type="compositionally biased region" description="Basic residues" evidence="3">
    <location>
        <begin position="176"/>
        <end position="186"/>
    </location>
</feature>
<feature type="domain" description="Fcf2 pre-rRNA processing C-terminal" evidence="4">
    <location>
        <begin position="54"/>
        <end position="146"/>
    </location>
</feature>
<dbReference type="AlphaFoldDB" id="A0A1D1UU05"/>
<organism evidence="5 6">
    <name type="scientific">Ramazzottius varieornatus</name>
    <name type="common">Water bear</name>
    <name type="synonym">Tardigrade</name>
    <dbReference type="NCBI Taxonomy" id="947166"/>
    <lineage>
        <taxon>Eukaryota</taxon>
        <taxon>Metazoa</taxon>
        <taxon>Ecdysozoa</taxon>
        <taxon>Tardigrada</taxon>
        <taxon>Eutardigrada</taxon>
        <taxon>Parachela</taxon>
        <taxon>Hypsibioidea</taxon>
        <taxon>Ramazzottiidae</taxon>
        <taxon>Ramazzottius</taxon>
    </lineage>
</organism>
<dbReference type="STRING" id="947166.A0A1D1UU05"/>
<reference evidence="5 6" key="1">
    <citation type="journal article" date="2016" name="Nat. Commun.">
        <title>Extremotolerant tardigrade genome and improved radiotolerance of human cultured cells by tardigrade-unique protein.</title>
        <authorList>
            <person name="Hashimoto T."/>
            <person name="Horikawa D.D."/>
            <person name="Saito Y."/>
            <person name="Kuwahara H."/>
            <person name="Kozuka-Hata H."/>
            <person name="Shin-I T."/>
            <person name="Minakuchi Y."/>
            <person name="Ohishi K."/>
            <person name="Motoyama A."/>
            <person name="Aizu T."/>
            <person name="Enomoto A."/>
            <person name="Kondo K."/>
            <person name="Tanaka S."/>
            <person name="Hara Y."/>
            <person name="Koshikawa S."/>
            <person name="Sagara H."/>
            <person name="Miura T."/>
            <person name="Yokobori S."/>
            <person name="Miyagawa K."/>
            <person name="Suzuki Y."/>
            <person name="Kubo T."/>
            <person name="Oyama M."/>
            <person name="Kohara Y."/>
            <person name="Fujiyama A."/>
            <person name="Arakawa K."/>
            <person name="Katayama T."/>
            <person name="Toyoda A."/>
            <person name="Kunieda T."/>
        </authorList>
    </citation>
    <scope>NUCLEOTIDE SEQUENCE [LARGE SCALE GENOMIC DNA]</scope>
    <source>
        <strain evidence="5 6">YOKOZUNA-1</strain>
    </source>
</reference>
<gene>
    <name evidence="5" type="primary">RvY_04152-1</name>
    <name evidence="5" type="synonym">RvY_04152.1</name>
    <name evidence="5" type="ORF">RvY_04152</name>
</gene>
<dbReference type="OrthoDB" id="427886at2759"/>
<evidence type="ECO:0000256" key="1">
    <source>
        <dbReference type="ARBA" id="ARBA00004604"/>
    </source>
</evidence>
<dbReference type="EMBL" id="BDGG01000002">
    <property type="protein sequence ID" value="GAU92000.1"/>
    <property type="molecule type" value="Genomic_DNA"/>
</dbReference>